<proteinExistence type="predicted"/>
<dbReference type="InterPro" id="IPR011322">
    <property type="entry name" value="N-reg_PII-like_a/b"/>
</dbReference>
<reference evidence="2" key="1">
    <citation type="journal article" date="2019" name="Int. J. Syst. Evol. Microbiol.">
        <title>The Global Catalogue of Microorganisms (GCM) 10K type strain sequencing project: providing services to taxonomists for standard genome sequencing and annotation.</title>
        <authorList>
            <consortium name="The Broad Institute Genomics Platform"/>
            <consortium name="The Broad Institute Genome Sequencing Center for Infectious Disease"/>
            <person name="Wu L."/>
            <person name="Ma J."/>
        </authorList>
    </citation>
    <scope>NUCLEOTIDE SEQUENCE [LARGE SCALE GENOMIC DNA]</scope>
    <source>
        <strain evidence="2">KCTC 52232</strain>
    </source>
</reference>
<gene>
    <name evidence="1" type="ORF">ACFSYC_05705</name>
</gene>
<organism evidence="1 2">
    <name type="scientific">Mucilaginibacter antarcticus</name>
    <dbReference type="NCBI Taxonomy" id="1855725"/>
    <lineage>
        <taxon>Bacteria</taxon>
        <taxon>Pseudomonadati</taxon>
        <taxon>Bacteroidota</taxon>
        <taxon>Sphingobacteriia</taxon>
        <taxon>Sphingobacteriales</taxon>
        <taxon>Sphingobacteriaceae</taxon>
        <taxon>Mucilaginibacter</taxon>
    </lineage>
</organism>
<keyword evidence="2" id="KW-1185">Reference proteome</keyword>
<comment type="caution">
    <text evidence="1">The sequence shown here is derived from an EMBL/GenBank/DDBJ whole genome shotgun (WGS) entry which is preliminary data.</text>
</comment>
<sequence>MKLLVITCLKEYLSDVAEIFKQGNIEVFSTSDIIGHRNGASHNILEDWFVSGGEKAESIIIFTFTSEENVAIGLKLVKQYNETTKSDFPIRAFIMPVDQSV</sequence>
<evidence type="ECO:0000313" key="1">
    <source>
        <dbReference type="EMBL" id="MFD2864178.1"/>
    </source>
</evidence>
<name>A0ABW5XQI6_9SPHI</name>
<evidence type="ECO:0008006" key="3">
    <source>
        <dbReference type="Google" id="ProtNLM"/>
    </source>
</evidence>
<dbReference type="RefSeq" id="WP_377124444.1">
    <property type="nucleotide sequence ID" value="NZ_JBHUHN010000001.1"/>
</dbReference>
<dbReference type="SUPFAM" id="SSF54913">
    <property type="entry name" value="GlnB-like"/>
    <property type="match status" value="1"/>
</dbReference>
<accession>A0ABW5XQI6</accession>
<dbReference type="Proteomes" id="UP001597601">
    <property type="component" value="Unassembled WGS sequence"/>
</dbReference>
<dbReference type="EMBL" id="JBHUON010000005">
    <property type="protein sequence ID" value="MFD2864178.1"/>
    <property type="molecule type" value="Genomic_DNA"/>
</dbReference>
<protein>
    <recommendedName>
        <fullName evidence="3">Nitrogen regulatory protein P-II family</fullName>
    </recommendedName>
</protein>
<evidence type="ECO:0000313" key="2">
    <source>
        <dbReference type="Proteomes" id="UP001597601"/>
    </source>
</evidence>